<dbReference type="AlphaFoldDB" id="A0A4Z1E7F6"/>
<dbReference type="GO" id="GO:0004553">
    <property type="term" value="F:hydrolase activity, hydrolyzing O-glycosyl compounds"/>
    <property type="evidence" value="ECO:0007669"/>
    <property type="project" value="UniProtKB-ARBA"/>
</dbReference>
<protein>
    <submittedName>
        <fullName evidence="4">Glucoamylase</fullName>
    </submittedName>
</protein>
<dbReference type="SUPFAM" id="SSF48208">
    <property type="entry name" value="Six-hairpin glycosidases"/>
    <property type="match status" value="1"/>
</dbReference>
<feature type="compositionally biased region" description="Pro residues" evidence="1">
    <location>
        <begin position="1"/>
        <end position="12"/>
    </location>
</feature>
<dbReference type="Pfam" id="PF19291">
    <property type="entry name" value="TREH_N"/>
    <property type="match status" value="1"/>
</dbReference>
<dbReference type="Gene3D" id="1.50.10.10">
    <property type="match status" value="1"/>
</dbReference>
<name>A0A4Z1E7F6_9MICO</name>
<feature type="domain" description="GH15-like" evidence="2">
    <location>
        <begin position="261"/>
        <end position="519"/>
    </location>
</feature>
<dbReference type="RefSeq" id="WP_135849504.1">
    <property type="nucleotide sequence ID" value="NZ_RHPJ01000002.1"/>
</dbReference>
<dbReference type="InterPro" id="IPR012341">
    <property type="entry name" value="6hp_glycosidase-like_sf"/>
</dbReference>
<evidence type="ECO:0000313" key="4">
    <source>
        <dbReference type="EMBL" id="TGO05511.1"/>
    </source>
</evidence>
<proteinExistence type="predicted"/>
<dbReference type="Pfam" id="PF00723">
    <property type="entry name" value="Glyco_hydro_15"/>
    <property type="match status" value="1"/>
</dbReference>
<dbReference type="OrthoDB" id="3902805at2"/>
<feature type="domain" description="Trehalase-like N-terminal" evidence="3">
    <location>
        <begin position="47"/>
        <end position="148"/>
    </location>
</feature>
<evidence type="ECO:0000259" key="2">
    <source>
        <dbReference type="Pfam" id="PF00723"/>
    </source>
</evidence>
<reference evidence="4 5" key="1">
    <citation type="submission" date="2018-11" db="EMBL/GenBank/DDBJ databases">
        <title>Complete genome sequencing of the Actinobacteria Serinibacter sp. K3-2.</title>
        <authorList>
            <person name="Rakitin A.L."/>
            <person name="Beletsky A.V."/>
            <person name="Mardanov A.V."/>
            <person name="Ravin N.V."/>
            <person name="Gromova A.S."/>
            <person name="Filippova S.N."/>
            <person name="Gal'Chenko V.F."/>
        </authorList>
    </citation>
    <scope>NUCLEOTIDE SEQUENCE [LARGE SCALE GENOMIC DNA]</scope>
    <source>
        <strain evidence="4 5">K3-2</strain>
    </source>
</reference>
<dbReference type="EMBL" id="RHPJ01000002">
    <property type="protein sequence ID" value="TGO05511.1"/>
    <property type="molecule type" value="Genomic_DNA"/>
</dbReference>
<dbReference type="InterPro" id="IPR008928">
    <property type="entry name" value="6-hairpin_glycosidase_sf"/>
</dbReference>
<dbReference type="InterPro" id="IPR011613">
    <property type="entry name" value="GH15-like"/>
</dbReference>
<dbReference type="InterPro" id="IPR045582">
    <property type="entry name" value="Trehalase-like_N"/>
</dbReference>
<accession>A0A4Z1E7F6</accession>
<dbReference type="PANTHER" id="PTHR31616">
    <property type="entry name" value="TREHALASE"/>
    <property type="match status" value="1"/>
</dbReference>
<evidence type="ECO:0000259" key="3">
    <source>
        <dbReference type="Pfam" id="PF19291"/>
    </source>
</evidence>
<feature type="region of interest" description="Disordered" evidence="1">
    <location>
        <begin position="1"/>
        <end position="38"/>
    </location>
</feature>
<evidence type="ECO:0000256" key="1">
    <source>
        <dbReference type="SAM" id="MobiDB-lite"/>
    </source>
</evidence>
<keyword evidence="5" id="KW-1185">Reference proteome</keyword>
<dbReference type="GO" id="GO:0005975">
    <property type="term" value="P:carbohydrate metabolic process"/>
    <property type="evidence" value="ECO:0007669"/>
    <property type="project" value="InterPro"/>
</dbReference>
<evidence type="ECO:0000313" key="5">
    <source>
        <dbReference type="Proteomes" id="UP000297318"/>
    </source>
</evidence>
<comment type="caution">
    <text evidence="4">The sequence shown here is derived from an EMBL/GenBank/DDBJ whole genome shotgun (WGS) entry which is preliminary data.</text>
</comment>
<organism evidence="4 5">
    <name type="scientific">Serinibacter arcticus</name>
    <dbReference type="NCBI Taxonomy" id="1655435"/>
    <lineage>
        <taxon>Bacteria</taxon>
        <taxon>Bacillati</taxon>
        <taxon>Actinomycetota</taxon>
        <taxon>Actinomycetes</taxon>
        <taxon>Micrococcales</taxon>
        <taxon>Beutenbergiaceae</taxon>
        <taxon>Serinibacter</taxon>
    </lineage>
</organism>
<dbReference type="PANTHER" id="PTHR31616:SF0">
    <property type="entry name" value="GLUCAN 1,4-ALPHA-GLUCOSIDASE"/>
    <property type="match status" value="1"/>
</dbReference>
<gene>
    <name evidence="4" type="ORF">SERN_1515</name>
</gene>
<sequence length="631" mass="68681">MSPQHDPSPTPLPWRVGSVPLDATTGEDPAPVDGRDDDGYADLRTYATIGDGRTVALVARDGDIDWLPLPDLDSVPVFAALLDAQEGGRLGLAPEEPFLTSRRYLPGTNVLETTYTTDSGTVRVTDSLNTGLAGRLPWCELARRIDGVTGSVRLRGTVAPGTRLRTASPWISDTQHGTVLRVDGLTLAVRTLNETDVDITRRDITADFVTSPGSRHLIGVVSTNDEPLFLPDPADVDAGVDRTVEAWQRWATMLTYRGPFSDQVARSALVLKQLIHAPTGAIAAAGTTSLPESATTSKNWDYRYSWIRDTAFSLTALFQLGVREETHASITWLLRILREQTDRLGVLHALDGSAPGSEVTSYDVPGWRGSQPVVTGNRATDQLQLGVYGDLFSTVQVYVDNGNVLDAPTGRLLTTVADRAADDWRRPDAGMWELEEDRHYTTSKLGCWQALTHAAHLAEVGQIDGDVERWRHEADAIRAWVEEHAWSETLGAYEFYPGSGELDASILLHAISGFERGDRMRRTLDALAEELGEGPHLHRYTGMAQEEETFVACSFWMVAARALCGQLAEAEALMEQLVREVPNDVGVMAEMLDPATGAHVGNLPQALSHLALVNAALTIDSVRRGDVGPVT</sequence>
<dbReference type="Proteomes" id="UP000297318">
    <property type="component" value="Unassembled WGS sequence"/>
</dbReference>